<proteinExistence type="predicted"/>
<reference evidence="1" key="1">
    <citation type="submission" date="2020-08" db="EMBL/GenBank/DDBJ databases">
        <title>Multicomponent nature underlies the extraordinary mechanical properties of spider dragline silk.</title>
        <authorList>
            <person name="Kono N."/>
            <person name="Nakamura H."/>
            <person name="Mori M."/>
            <person name="Yoshida Y."/>
            <person name="Ohtoshi R."/>
            <person name="Malay A.D."/>
            <person name="Moran D.A.P."/>
            <person name="Tomita M."/>
            <person name="Numata K."/>
            <person name="Arakawa K."/>
        </authorList>
    </citation>
    <scope>NUCLEOTIDE SEQUENCE</scope>
</reference>
<accession>A0A8X7BSH3</accession>
<evidence type="ECO:0000313" key="1">
    <source>
        <dbReference type="EMBL" id="GFY43186.1"/>
    </source>
</evidence>
<organism evidence="1 2">
    <name type="scientific">Trichonephila inaurata madagascariensis</name>
    <dbReference type="NCBI Taxonomy" id="2747483"/>
    <lineage>
        <taxon>Eukaryota</taxon>
        <taxon>Metazoa</taxon>
        <taxon>Ecdysozoa</taxon>
        <taxon>Arthropoda</taxon>
        <taxon>Chelicerata</taxon>
        <taxon>Arachnida</taxon>
        <taxon>Araneae</taxon>
        <taxon>Araneomorphae</taxon>
        <taxon>Entelegynae</taxon>
        <taxon>Araneoidea</taxon>
        <taxon>Nephilidae</taxon>
        <taxon>Trichonephila</taxon>
        <taxon>Trichonephila inaurata</taxon>
    </lineage>
</organism>
<name>A0A8X7BSH3_9ARAC</name>
<dbReference type="Proteomes" id="UP000886998">
    <property type="component" value="Unassembled WGS sequence"/>
</dbReference>
<gene>
    <name evidence="1" type="ORF">TNIN_378021</name>
</gene>
<sequence>MNWCFEVPEWNAPRSCLCISQSCLFSAVTGAGLSNKVVLHMHLLQAMTCRTLERYHDALAAQYLLLFPTCFPLLRAAGRWNAAPPAAAGAGNCAAPPVPRITWRETGLFLLPPPAGIKGRLLHRHNEVPLQPLNGVAFAAGCTKLQNVSSAAGTLMAHQNLRKADTKRTRREGMGRSEPAFRWLTQTYLL</sequence>
<comment type="caution">
    <text evidence="1">The sequence shown here is derived from an EMBL/GenBank/DDBJ whole genome shotgun (WGS) entry which is preliminary data.</text>
</comment>
<keyword evidence="2" id="KW-1185">Reference proteome</keyword>
<dbReference type="EMBL" id="BMAV01003534">
    <property type="protein sequence ID" value="GFY43186.1"/>
    <property type="molecule type" value="Genomic_DNA"/>
</dbReference>
<protein>
    <submittedName>
        <fullName evidence="1">Uncharacterized protein</fullName>
    </submittedName>
</protein>
<dbReference type="AlphaFoldDB" id="A0A8X7BSH3"/>
<evidence type="ECO:0000313" key="2">
    <source>
        <dbReference type="Proteomes" id="UP000886998"/>
    </source>
</evidence>